<dbReference type="InterPro" id="IPR026022">
    <property type="entry name" value="PhoU_dom"/>
</dbReference>
<feature type="domain" description="PhoU" evidence="2">
    <location>
        <begin position="19"/>
        <end position="105"/>
    </location>
</feature>
<comment type="subunit">
    <text evidence="1">Homodimer.</text>
</comment>
<dbReference type="SUPFAM" id="SSF109755">
    <property type="entry name" value="PhoU-like"/>
    <property type="match status" value="1"/>
</dbReference>
<dbReference type="PIRSF" id="PIRSF003107">
    <property type="entry name" value="PhoU"/>
    <property type="match status" value="1"/>
</dbReference>
<dbReference type="Proteomes" id="UP001208656">
    <property type="component" value="Unassembled WGS sequence"/>
</dbReference>
<evidence type="ECO:0000259" key="2">
    <source>
        <dbReference type="Pfam" id="PF01895"/>
    </source>
</evidence>
<name>A0ABT2WID9_9BACI</name>
<dbReference type="Gene3D" id="1.20.58.220">
    <property type="entry name" value="Phosphate transport system protein phou homolog 2, domain 2"/>
    <property type="match status" value="1"/>
</dbReference>
<comment type="subcellular location">
    <subcellularLocation>
        <location evidence="1">Cytoplasm</location>
    </subcellularLocation>
</comment>
<protein>
    <recommendedName>
        <fullName evidence="1">Phosphate-specific transport system accessory protein PhoU</fullName>
    </recommendedName>
</protein>
<proteinExistence type="inferred from homology"/>
<keyword evidence="1" id="KW-0592">Phosphate transport</keyword>
<dbReference type="PANTHER" id="PTHR42930">
    <property type="entry name" value="PHOSPHATE-SPECIFIC TRANSPORT SYSTEM ACCESSORY PROTEIN PHOU"/>
    <property type="match status" value="1"/>
</dbReference>
<accession>A0ABT2WID9</accession>
<keyword evidence="1" id="KW-0963">Cytoplasm</keyword>
<dbReference type="InterPro" id="IPR028366">
    <property type="entry name" value="PhoU"/>
</dbReference>
<keyword evidence="1" id="KW-0813">Transport</keyword>
<feature type="domain" description="PhoU" evidence="2">
    <location>
        <begin position="123"/>
        <end position="208"/>
    </location>
</feature>
<comment type="function">
    <text evidence="1">Plays a role in the regulation of phosphate uptake.</text>
</comment>
<evidence type="ECO:0000256" key="1">
    <source>
        <dbReference type="PIRNR" id="PIRNR003107"/>
    </source>
</evidence>
<comment type="caution">
    <text evidence="3">The sequence shown here is derived from an EMBL/GenBank/DDBJ whole genome shotgun (WGS) entry which is preliminary data.</text>
</comment>
<evidence type="ECO:0000313" key="3">
    <source>
        <dbReference type="EMBL" id="MCU9595464.1"/>
    </source>
</evidence>
<gene>
    <name evidence="3" type="primary">phoU</name>
    <name evidence="3" type="ORF">OEV82_13545</name>
</gene>
<keyword evidence="4" id="KW-1185">Reference proteome</keyword>
<sequence length="221" mass="25685">MVTREKFDEELSKLQSQLIELKDFAYNAFESSFHAFETRNVEEALKIMENDTKADIMYEEIHDSAILLIAKQQPVATDLRQIITTLKISTDLERIADFAVNVAKSTIRLKDTKLNMNETINNIRKMYTISMTMLKEGIKAFLDVDLKLAKEVAKMDDEVDELYGQTIQHLFQVNRVQPENIDNVTQLLFICRFLERTADHITNIAENVFYLVKGKHYDLNE</sequence>
<dbReference type="PANTHER" id="PTHR42930:SF3">
    <property type="entry name" value="PHOSPHATE-SPECIFIC TRANSPORT SYSTEM ACCESSORY PROTEIN PHOU"/>
    <property type="match status" value="1"/>
</dbReference>
<dbReference type="RefSeq" id="WP_263062180.1">
    <property type="nucleotide sequence ID" value="NZ_JAOUSE010000054.1"/>
</dbReference>
<dbReference type="InterPro" id="IPR038078">
    <property type="entry name" value="PhoU-like_sf"/>
</dbReference>
<comment type="similarity">
    <text evidence="1">Belongs to the PhoU family.</text>
</comment>
<dbReference type="EMBL" id="JAOUSE010000054">
    <property type="protein sequence ID" value="MCU9595464.1"/>
    <property type="molecule type" value="Genomic_DNA"/>
</dbReference>
<organism evidence="3 4">
    <name type="scientific">Pallidibacillus thermolactis</name>
    <dbReference type="NCBI Taxonomy" id="251051"/>
    <lineage>
        <taxon>Bacteria</taxon>
        <taxon>Bacillati</taxon>
        <taxon>Bacillota</taxon>
        <taxon>Bacilli</taxon>
        <taxon>Bacillales</taxon>
        <taxon>Bacillaceae</taxon>
        <taxon>Pallidibacillus</taxon>
    </lineage>
</organism>
<dbReference type="Pfam" id="PF01895">
    <property type="entry name" value="PhoU"/>
    <property type="match status" value="2"/>
</dbReference>
<dbReference type="NCBIfam" id="TIGR02135">
    <property type="entry name" value="phoU_full"/>
    <property type="match status" value="1"/>
</dbReference>
<evidence type="ECO:0000313" key="4">
    <source>
        <dbReference type="Proteomes" id="UP001208656"/>
    </source>
</evidence>
<reference evidence="3 4" key="1">
    <citation type="submission" date="2022-10" db="EMBL/GenBank/DDBJ databases">
        <title>Description of Fervidibacillus gen. nov. in the family Fervidibacillaceae fam. nov. with two species, Fervidibacillus albus sp. nov., and Fervidibacillus halotolerans sp. nov., isolated from tidal flat sediments.</title>
        <authorList>
            <person name="Kwon K.K."/>
            <person name="Yang S.-H."/>
        </authorList>
    </citation>
    <scope>NUCLEOTIDE SEQUENCE [LARGE SCALE GENOMIC DNA]</scope>
    <source>
        <strain evidence="3 4">DSM 23332</strain>
    </source>
</reference>